<organism evidence="3">
    <name type="scientific">Tanacetum cinerariifolium</name>
    <name type="common">Dalmatian daisy</name>
    <name type="synonym">Chrysanthemum cinerariifolium</name>
    <dbReference type="NCBI Taxonomy" id="118510"/>
    <lineage>
        <taxon>Eukaryota</taxon>
        <taxon>Viridiplantae</taxon>
        <taxon>Streptophyta</taxon>
        <taxon>Embryophyta</taxon>
        <taxon>Tracheophyta</taxon>
        <taxon>Spermatophyta</taxon>
        <taxon>Magnoliopsida</taxon>
        <taxon>eudicotyledons</taxon>
        <taxon>Gunneridae</taxon>
        <taxon>Pentapetalae</taxon>
        <taxon>asterids</taxon>
        <taxon>campanulids</taxon>
        <taxon>Asterales</taxon>
        <taxon>Asteraceae</taxon>
        <taxon>Asteroideae</taxon>
        <taxon>Anthemideae</taxon>
        <taxon>Anthemidinae</taxon>
        <taxon>Tanacetum</taxon>
    </lineage>
</organism>
<accession>A0A6L2MBD2</accession>
<feature type="compositionally biased region" description="Polar residues" evidence="1">
    <location>
        <begin position="1298"/>
        <end position="1307"/>
    </location>
</feature>
<dbReference type="Gene3D" id="3.30.420.10">
    <property type="entry name" value="Ribonuclease H-like superfamily/Ribonuclease H"/>
    <property type="match status" value="1"/>
</dbReference>
<dbReference type="PANTHER" id="PTHR42648:SF32">
    <property type="entry name" value="RIBONUCLEASE H-LIKE DOMAIN, GAG-PRE-INTEGRASE DOMAIN PROTEIN-RELATED"/>
    <property type="match status" value="1"/>
</dbReference>
<feature type="region of interest" description="Disordered" evidence="1">
    <location>
        <begin position="974"/>
        <end position="996"/>
    </location>
</feature>
<dbReference type="SUPFAM" id="SSF53098">
    <property type="entry name" value="Ribonuclease H-like"/>
    <property type="match status" value="1"/>
</dbReference>
<evidence type="ECO:0000313" key="3">
    <source>
        <dbReference type="EMBL" id="GEU70557.1"/>
    </source>
</evidence>
<feature type="domain" description="Integrase catalytic" evidence="2">
    <location>
        <begin position="512"/>
        <end position="677"/>
    </location>
</feature>
<evidence type="ECO:0000259" key="2">
    <source>
        <dbReference type="PROSITE" id="PS50994"/>
    </source>
</evidence>
<dbReference type="InterPro" id="IPR036397">
    <property type="entry name" value="RNaseH_sf"/>
</dbReference>
<protein>
    <submittedName>
        <fullName evidence="3">Retrovirus-related Pol polyprotein from transposon TNT 1-94</fullName>
    </submittedName>
</protein>
<dbReference type="InterPro" id="IPR001584">
    <property type="entry name" value="Integrase_cat-core"/>
</dbReference>
<reference evidence="3" key="1">
    <citation type="journal article" date="2019" name="Sci. Rep.">
        <title>Draft genome of Tanacetum cinerariifolium, the natural source of mosquito coil.</title>
        <authorList>
            <person name="Yamashiro T."/>
            <person name="Shiraishi A."/>
            <person name="Satake H."/>
            <person name="Nakayama K."/>
        </authorList>
    </citation>
    <scope>NUCLEOTIDE SEQUENCE</scope>
</reference>
<gene>
    <name evidence="3" type="ORF">Tci_042535</name>
</gene>
<comment type="caution">
    <text evidence="3">The sequence shown here is derived from an EMBL/GenBank/DDBJ whole genome shotgun (WGS) entry which is preliminary data.</text>
</comment>
<dbReference type="GO" id="GO:0008233">
    <property type="term" value="F:peptidase activity"/>
    <property type="evidence" value="ECO:0007669"/>
    <property type="project" value="UniProtKB-KW"/>
</dbReference>
<dbReference type="InterPro" id="IPR012337">
    <property type="entry name" value="RNaseH-like_sf"/>
</dbReference>
<feature type="region of interest" description="Disordered" evidence="1">
    <location>
        <begin position="1274"/>
        <end position="1325"/>
    </location>
</feature>
<proteinExistence type="predicted"/>
<sequence>MLDFQRFIHMMTPTRARKSIQVMADHSHNWYDGATTRKGSNDSSDDINMQKLNGNIHVVQVRKYRENTELNLKKLDAITKSLEVKVKKLTQTVLTNEANTSERFKENMEKAREVKKESVPRDLPIFNPYVPHVPFPRRLKEQENEPYITHEFVYMIGFSKRINEEELELLIAKDTQSYLTKIKEHSCIVNTYENFEPFSNAQQLSPLHEESQSSRSSTILSFTSNEVKREFTIPHSYAAIAPKLDSRNFNKWKRRILCYLARMEPYYLKCIEDDPFHPKTAEGDAKPESHWILDERRVEEVSKDEEVTQVKVLMALADDELTVGKSHARNGEWVDIAIRKMYIASLRSENYKDQPYQYPSSSKKILKAKAKPFPPCTHYGFNDYRPDDYRNYREYEICGSCDHSISRHNRVIHIRGGVLAESSQSNESSILVMCNTCGSTVHSTSNHNEFDHFKRGKKAQAAKAREPTKSEFTKETNPSLLFVQRHIREPIWYLDSECSRSMTGVNSYLHKYVEQPGPKVVFGDNSSCITEGYGSINCGVIVDEYSRYTWVYFISKKSQALEMIMSFVKMVENQNDIKVKQIKTDNGTEFKNYELESFCNEKVISQNFSSPYTPEQDGVAKRKNKTPIEAARTMLNRSVLSMNFCTEVVKINCYTQNRTIIVKRQDKTPYEIFRERIPDISHFHVFGCPVFVHNYKDHLGKFNAKANDGYFLGYSSVSKAFRIYNTRRQKIKETYHIQIDESIEAISPMCKISVLSKGITSNSREKNPQSIAMSSVEAEYVAVAGCCANIIWMKSQLIDYDIHYKMVHIFCDNNSAIAISNNPNFLREFWSTVAFDCFPSTDEPKKHALKEFLIKFSVSNRQRPLTLDFQTLCSSTSLDYNNGKYVEHPTPEVLDENYFSTKQVNSIQQLLAYSVIIGNEVDIGEIIYSDLRDLVSLSPLVAKPRKGSLRLWLQPYPSHKALRLQDHPLKREQNLSPKYHPLRPSNHHPSQQRVLSNPTQVTWGQRLRENKPPVDMEPLHTTYVDLLRTCAKYQEDQTQSSRLRYRSLTKNEGKPSYEGEPDIQPLILYYEDVRAILLSEHEAQESDKEVLAARDNMDEDPQDDKEVRTPSPKQDQPASYLRKMSRSLYHYPLCRLAILCHHPHAHDLESLLTISPSTYALPLDRFDNNVSLEEEVTFLNLSHLRSFGCLCYAALIKGSDKFSEKSKKCVLIGYVSDKKAYKLFSLENRNILYSRDVKFYETIFPYKMSVQLDVEQDETESEVTNLNFFDCAESDPKPKASISPNDDEEGSSCRDGSVHQSGTSHSLDQPKVDEQIPTSSSGSDL</sequence>
<dbReference type="InterPro" id="IPR039537">
    <property type="entry name" value="Retrotran_Ty1/copia-like"/>
</dbReference>
<dbReference type="EMBL" id="BKCJ010006136">
    <property type="protein sequence ID" value="GEU70557.1"/>
    <property type="molecule type" value="Genomic_DNA"/>
</dbReference>
<dbReference type="GO" id="GO:0003676">
    <property type="term" value="F:nucleic acid binding"/>
    <property type="evidence" value="ECO:0007669"/>
    <property type="project" value="InterPro"/>
</dbReference>
<feature type="compositionally biased region" description="Polar residues" evidence="1">
    <location>
        <begin position="987"/>
        <end position="996"/>
    </location>
</feature>
<dbReference type="PANTHER" id="PTHR42648">
    <property type="entry name" value="TRANSPOSASE, PUTATIVE-RELATED"/>
    <property type="match status" value="1"/>
</dbReference>
<name>A0A6L2MBD2_TANCI</name>
<dbReference type="GO" id="GO:0006508">
    <property type="term" value="P:proteolysis"/>
    <property type="evidence" value="ECO:0007669"/>
    <property type="project" value="UniProtKB-KW"/>
</dbReference>
<dbReference type="GO" id="GO:0015074">
    <property type="term" value="P:DNA integration"/>
    <property type="evidence" value="ECO:0007669"/>
    <property type="project" value="InterPro"/>
</dbReference>
<dbReference type="InterPro" id="IPR057670">
    <property type="entry name" value="SH3_retrovirus"/>
</dbReference>
<dbReference type="Pfam" id="PF25597">
    <property type="entry name" value="SH3_retrovirus"/>
    <property type="match status" value="2"/>
</dbReference>
<dbReference type="Pfam" id="PF00665">
    <property type="entry name" value="rve"/>
    <property type="match status" value="1"/>
</dbReference>
<feature type="compositionally biased region" description="Polar residues" evidence="1">
    <location>
        <begin position="1316"/>
        <end position="1325"/>
    </location>
</feature>
<feature type="region of interest" description="Disordered" evidence="1">
    <location>
        <begin position="1096"/>
        <end position="1119"/>
    </location>
</feature>
<dbReference type="PROSITE" id="PS50994">
    <property type="entry name" value="INTEGRASE"/>
    <property type="match status" value="1"/>
</dbReference>
<evidence type="ECO:0000256" key="1">
    <source>
        <dbReference type="SAM" id="MobiDB-lite"/>
    </source>
</evidence>